<accession>A0A930UC67</accession>
<organism evidence="1 2">
    <name type="scientific">Candidatus Amphirhobacter heronislandensis</name>
    <dbReference type="NCBI Taxonomy" id="1732024"/>
    <lineage>
        <taxon>Bacteria</taxon>
        <taxon>Pseudomonadati</taxon>
        <taxon>Pseudomonadota</taxon>
        <taxon>Gammaproteobacteria</taxon>
        <taxon>Candidatus Tethybacterales</taxon>
        <taxon>Candidatus Tethybacteraceae</taxon>
        <taxon>Candidatus Amphirhobacter</taxon>
    </lineage>
</organism>
<dbReference type="Proteomes" id="UP000604381">
    <property type="component" value="Unassembled WGS sequence"/>
</dbReference>
<feature type="non-terminal residue" evidence="1">
    <location>
        <position position="1"/>
    </location>
</feature>
<proteinExistence type="predicted"/>
<dbReference type="InterPro" id="IPR027417">
    <property type="entry name" value="P-loop_NTPase"/>
</dbReference>
<protein>
    <recommendedName>
        <fullName evidence="3">DNA mismatch repair proteins mutS family domain-containing protein</fullName>
    </recommendedName>
</protein>
<evidence type="ECO:0008006" key="3">
    <source>
        <dbReference type="Google" id="ProtNLM"/>
    </source>
</evidence>
<gene>
    <name evidence="1" type="ORF">ISN26_03985</name>
</gene>
<name>A0A930UC67_9GAMM</name>
<dbReference type="Gene3D" id="3.40.50.300">
    <property type="entry name" value="P-loop containing nucleotide triphosphate hydrolases"/>
    <property type="match status" value="1"/>
</dbReference>
<evidence type="ECO:0000313" key="1">
    <source>
        <dbReference type="EMBL" id="MBF2735230.1"/>
    </source>
</evidence>
<dbReference type="AlphaFoldDB" id="A0A930UC67"/>
<dbReference type="Gene3D" id="6.10.140.430">
    <property type="match status" value="1"/>
</dbReference>
<dbReference type="EMBL" id="JADHEI010000033">
    <property type="protein sequence ID" value="MBF2735230.1"/>
    <property type="molecule type" value="Genomic_DNA"/>
</dbReference>
<evidence type="ECO:0000313" key="2">
    <source>
        <dbReference type="Proteomes" id="UP000604381"/>
    </source>
</evidence>
<comment type="caution">
    <text evidence="1">The sequence shown here is derived from an EMBL/GenBank/DDBJ whole genome shotgun (WGS) entry which is preliminary data.</text>
</comment>
<keyword evidence="2" id="KW-1185">Reference proteome</keyword>
<reference evidence="1" key="1">
    <citation type="submission" date="2020-10" db="EMBL/GenBank/DDBJ databases">
        <title>An improved Amphimedon queenslandica hologenome assembly reveals how three proteobacterial symbionts can extend the metabolic phenotypic of their marine sponge host.</title>
        <authorList>
            <person name="Degnan B."/>
            <person name="Degnan S."/>
            <person name="Xiang X."/>
        </authorList>
    </citation>
    <scope>NUCLEOTIDE SEQUENCE</scope>
    <source>
        <strain evidence="1">AqS2</strain>
    </source>
</reference>
<sequence length="87" mass="9470">MLHKVSDGIQERSYGIHVAGMAGVPPHVLDCAREFAARLPAAPAEAAAAAPRADRLRDRLRAAELDALSPRQALELLYELRDLDREG</sequence>